<dbReference type="PROSITE" id="PS51257">
    <property type="entry name" value="PROKAR_LIPOPROTEIN"/>
    <property type="match status" value="1"/>
</dbReference>
<dbReference type="SUPFAM" id="SSF48452">
    <property type="entry name" value="TPR-like"/>
    <property type="match status" value="2"/>
</dbReference>
<evidence type="ECO:0000256" key="1">
    <source>
        <dbReference type="ARBA" id="ARBA00000085"/>
    </source>
</evidence>
<keyword evidence="8" id="KW-0812">Transmembrane</keyword>
<evidence type="ECO:0000256" key="3">
    <source>
        <dbReference type="ARBA" id="ARBA00022679"/>
    </source>
</evidence>
<keyword evidence="10" id="KW-0547">Nucleotide-binding</keyword>
<evidence type="ECO:0000259" key="9">
    <source>
        <dbReference type="Pfam" id="PF02518"/>
    </source>
</evidence>
<dbReference type="GO" id="GO:0004673">
    <property type="term" value="F:protein histidine kinase activity"/>
    <property type="evidence" value="ECO:0007669"/>
    <property type="project" value="UniProtKB-EC"/>
</dbReference>
<keyword evidence="7" id="KW-0175">Coiled coil</keyword>
<dbReference type="CDD" id="cd16917">
    <property type="entry name" value="HATPase_UhpB-NarQ-NarX-like"/>
    <property type="match status" value="1"/>
</dbReference>
<feature type="transmembrane region" description="Helical" evidence="8">
    <location>
        <begin position="351"/>
        <end position="371"/>
    </location>
</feature>
<dbReference type="Pfam" id="PF02518">
    <property type="entry name" value="HATPase_c"/>
    <property type="match status" value="1"/>
</dbReference>
<feature type="transmembrane region" description="Helical" evidence="8">
    <location>
        <begin position="6"/>
        <end position="23"/>
    </location>
</feature>
<dbReference type="InterPro" id="IPR036890">
    <property type="entry name" value="HATPase_C_sf"/>
</dbReference>
<dbReference type="InterPro" id="IPR011990">
    <property type="entry name" value="TPR-like_helical_dom_sf"/>
</dbReference>
<dbReference type="InterPro" id="IPR050482">
    <property type="entry name" value="Sensor_HK_TwoCompSys"/>
</dbReference>
<keyword evidence="8" id="KW-1133">Transmembrane helix</keyword>
<comment type="caution">
    <text evidence="10">The sequence shown here is derived from an EMBL/GenBank/DDBJ whole genome shotgun (WGS) entry which is preliminary data.</text>
</comment>
<protein>
    <recommendedName>
        <fullName evidence="2">histidine kinase</fullName>
        <ecNumber evidence="2">2.7.13.3</ecNumber>
    </recommendedName>
</protein>
<reference evidence="11 12" key="2">
    <citation type="submission" date="2016-11" db="EMBL/GenBank/DDBJ databases">
        <authorList>
            <person name="Varghese N."/>
            <person name="Submissions S."/>
        </authorList>
    </citation>
    <scope>NUCLEOTIDE SEQUENCE [LARGE SCALE GENOMIC DNA]</scope>
    <source>
        <strain evidence="11 12">DSM 6368</strain>
    </source>
</reference>
<dbReference type="GO" id="GO:0000160">
    <property type="term" value="P:phosphorelay signal transduction system"/>
    <property type="evidence" value="ECO:0007669"/>
    <property type="project" value="UniProtKB-KW"/>
</dbReference>
<evidence type="ECO:0000313" key="12">
    <source>
        <dbReference type="Proteomes" id="UP000184216"/>
    </source>
</evidence>
<evidence type="ECO:0000256" key="8">
    <source>
        <dbReference type="SAM" id="Phobius"/>
    </source>
</evidence>
<feature type="coiled-coil region" evidence="7">
    <location>
        <begin position="320"/>
        <end position="349"/>
    </location>
</feature>
<proteinExistence type="predicted"/>
<dbReference type="AlphaFoldDB" id="A0AB36P711"/>
<name>A0AB36P711_9FLAO</name>
<dbReference type="SUPFAM" id="SSF55874">
    <property type="entry name" value="ATPase domain of HSP90 chaperone/DNA topoisomerase II/histidine kinase"/>
    <property type="match status" value="1"/>
</dbReference>
<keyword evidence="4" id="KW-0418">Kinase</keyword>
<dbReference type="PANTHER" id="PTHR24421:SF10">
    <property type="entry name" value="NITRATE_NITRITE SENSOR PROTEIN NARQ"/>
    <property type="match status" value="1"/>
</dbReference>
<keyword evidence="5" id="KW-0902">Two-component regulatory system</keyword>
<keyword evidence="6" id="KW-0802">TPR repeat</keyword>
<dbReference type="EC" id="2.7.13.3" evidence="2"/>
<reference evidence="10 13" key="1">
    <citation type="submission" date="2016-11" db="EMBL/GenBank/DDBJ databases">
        <title>Whole genomes of Flavobacteriaceae.</title>
        <authorList>
            <person name="Stine C."/>
            <person name="Li C."/>
            <person name="Tadesse D."/>
        </authorList>
    </citation>
    <scope>NUCLEOTIDE SEQUENCE [LARGE SCALE GENOMIC DNA]</scope>
    <source>
        <strain evidence="10 13">ATCC 19366</strain>
    </source>
</reference>
<dbReference type="Proteomes" id="UP000184216">
    <property type="component" value="Unassembled WGS sequence"/>
</dbReference>
<evidence type="ECO:0000256" key="4">
    <source>
        <dbReference type="ARBA" id="ARBA00022777"/>
    </source>
</evidence>
<evidence type="ECO:0000256" key="5">
    <source>
        <dbReference type="ARBA" id="ARBA00023012"/>
    </source>
</evidence>
<dbReference type="PANTHER" id="PTHR24421">
    <property type="entry name" value="NITRATE/NITRITE SENSOR PROTEIN NARX-RELATED"/>
    <property type="match status" value="1"/>
</dbReference>
<feature type="coiled-coil region" evidence="7">
    <location>
        <begin position="26"/>
        <end position="53"/>
    </location>
</feature>
<feature type="repeat" description="TPR" evidence="6">
    <location>
        <begin position="120"/>
        <end position="153"/>
    </location>
</feature>
<keyword evidence="3" id="KW-0808">Transferase</keyword>
<evidence type="ECO:0000256" key="6">
    <source>
        <dbReference type="PROSITE-ProRule" id="PRU00339"/>
    </source>
</evidence>
<dbReference type="Gene3D" id="3.30.565.10">
    <property type="entry name" value="Histidine kinase-like ATPase, C-terminal domain"/>
    <property type="match status" value="1"/>
</dbReference>
<evidence type="ECO:0000256" key="2">
    <source>
        <dbReference type="ARBA" id="ARBA00012438"/>
    </source>
</evidence>
<dbReference type="RefSeq" id="WP_073396670.1">
    <property type="nucleotide sequence ID" value="NZ_FRBX01000004.1"/>
</dbReference>
<dbReference type="InterPro" id="IPR003594">
    <property type="entry name" value="HATPase_dom"/>
</dbReference>
<keyword evidence="10" id="KW-0067">ATP-binding</keyword>
<dbReference type="EMBL" id="MUHB01000003">
    <property type="protein sequence ID" value="OXB07969.1"/>
    <property type="molecule type" value="Genomic_DNA"/>
</dbReference>
<comment type="catalytic activity">
    <reaction evidence="1">
        <text>ATP + protein L-histidine = ADP + protein N-phospho-L-histidine.</text>
        <dbReference type="EC" id="2.7.13.3"/>
    </reaction>
</comment>
<dbReference type="Proteomes" id="UP000198431">
    <property type="component" value="Unassembled WGS sequence"/>
</dbReference>
<evidence type="ECO:0000256" key="7">
    <source>
        <dbReference type="SAM" id="Coils"/>
    </source>
</evidence>
<keyword evidence="8" id="KW-0472">Membrane</keyword>
<accession>A0AB36P711</accession>
<keyword evidence="12" id="KW-1185">Reference proteome</keyword>
<gene>
    <name evidence="10" type="ORF">B0A72_03690</name>
    <name evidence="11" type="ORF">SAMN05444387_3445</name>
</gene>
<feature type="domain" description="Histidine kinase/HSP90-like ATPase" evidence="9">
    <location>
        <begin position="486"/>
        <end position="572"/>
    </location>
</feature>
<organism evidence="10 13">
    <name type="scientific">Flavobacterium pectinovorum</name>
    <dbReference type="NCBI Taxonomy" id="29533"/>
    <lineage>
        <taxon>Bacteria</taxon>
        <taxon>Pseudomonadati</taxon>
        <taxon>Bacteroidota</taxon>
        <taxon>Flavobacteriia</taxon>
        <taxon>Flavobacteriales</taxon>
        <taxon>Flavobacteriaceae</taxon>
        <taxon>Flavobacterium</taxon>
    </lineage>
</organism>
<evidence type="ECO:0000313" key="13">
    <source>
        <dbReference type="Proteomes" id="UP000198431"/>
    </source>
</evidence>
<dbReference type="InterPro" id="IPR019734">
    <property type="entry name" value="TPR_rpt"/>
</dbReference>
<dbReference type="GO" id="GO:0005524">
    <property type="term" value="F:ATP binding"/>
    <property type="evidence" value="ECO:0007669"/>
    <property type="project" value="UniProtKB-KW"/>
</dbReference>
<dbReference type="PROSITE" id="PS50005">
    <property type="entry name" value="TPR"/>
    <property type="match status" value="1"/>
</dbReference>
<dbReference type="Gene3D" id="1.25.40.10">
    <property type="entry name" value="Tetratricopeptide repeat domain"/>
    <property type="match status" value="1"/>
</dbReference>
<dbReference type="EMBL" id="FRBX01000004">
    <property type="protein sequence ID" value="SHM86192.1"/>
    <property type="molecule type" value="Genomic_DNA"/>
</dbReference>
<sequence>MIPQRIQFYLYILFALIVIIFSCQKNSNENNESKESKKQIDSLINKADQFDKEEKFNNAFHYYNQTKLNANQKTDIEKIAFSLLKMSEIQQNNGDYIGSETTATEAIPYIIKANNLDYTWTIYRILGINYFFTYDFENSILYYQKAYQLNTDKKRKIAMKNNIALVYREQKKYKPAIQIFKTILNEEEIRNNPTLFSKALDNLGYCYTLDSNPIAIDFLNQALQIRLKQKDALGLGMSYKHLSQFYKNSNPELYKKYAKLAYEKYTKANCIDDRLKSLELIIKYSNGAELKKNSITYIELVDSISIVRQKAKNEFARIKYDSKKEKDENLELKANKTENELQLERQKNRNIVSYIIIAFSLFLILILYFYMTARATKDKIEATYQSETHISKKLHDELANDIYHTMAFAENKNLSVTENKEQLLNHLDAIYLRTRDISKENSPVITDENYVFYLKEMISGFDTTHTNLLINGLDFISWNDIERNKKITVYRVLQELLVNMKKHSNATLVGITFKTVDKNIFINYIDNGKGANIDDITFKNGLHNVEQRVLNIKGQIDIDSAPQKGFKVFLKFTI</sequence>
<evidence type="ECO:0000313" key="10">
    <source>
        <dbReference type="EMBL" id="OXB07969.1"/>
    </source>
</evidence>
<evidence type="ECO:0000313" key="11">
    <source>
        <dbReference type="EMBL" id="SHM86192.1"/>
    </source>
</evidence>